<dbReference type="Gene3D" id="1.10.3330.10">
    <property type="entry name" value="Oxo-4-hydroxy-4-carboxy-5-ureidoimidazoline decarboxylase"/>
    <property type="match status" value="2"/>
</dbReference>
<evidence type="ECO:0000256" key="1">
    <source>
        <dbReference type="ARBA" id="ARBA00022631"/>
    </source>
</evidence>
<dbReference type="RefSeq" id="WP_315878299.1">
    <property type="nucleotide sequence ID" value="NZ_JAWCTQ010000015.1"/>
</dbReference>
<dbReference type="InterPro" id="IPR036778">
    <property type="entry name" value="OHCU_decarboxylase_sf"/>
</dbReference>
<dbReference type="SUPFAM" id="SSF158694">
    <property type="entry name" value="UraD-Like"/>
    <property type="match status" value="1"/>
</dbReference>
<evidence type="ECO:0000259" key="2">
    <source>
        <dbReference type="Pfam" id="PF09349"/>
    </source>
</evidence>
<dbReference type="InterPro" id="IPR018020">
    <property type="entry name" value="OHCU_decarboxylase"/>
</dbReference>
<dbReference type="GO" id="GO:0051997">
    <property type="term" value="F:2-oxo-4-hydroxy-4-carboxy-5-ureidoimidazoline decarboxylase activity"/>
    <property type="evidence" value="ECO:0007669"/>
    <property type="project" value="UniProtKB-EC"/>
</dbReference>
<dbReference type="EC" id="4.1.1.97" evidence="3"/>
<proteinExistence type="predicted"/>
<evidence type="ECO:0000313" key="4">
    <source>
        <dbReference type="Proteomes" id="UP001250181"/>
    </source>
</evidence>
<keyword evidence="1" id="KW-0659">Purine metabolism</keyword>
<dbReference type="NCBIfam" id="NF010372">
    <property type="entry name" value="PRK13798.1"/>
    <property type="match status" value="1"/>
</dbReference>
<reference evidence="3 4" key="1">
    <citation type="submission" date="2023-09" db="EMBL/GenBank/DDBJ databases">
        <title>Streptomyces sp. nov.: A antagonism against Alternaria gaisen Producing Streptochlin, Isolated from Tamarix root soil.</title>
        <authorList>
            <person name="Chen Y."/>
        </authorList>
    </citation>
    <scope>NUCLEOTIDE SEQUENCE [LARGE SCALE GENOMIC DNA]</scope>
    <source>
        <strain evidence="3 4">TRM76323</strain>
    </source>
</reference>
<sequence>MAQPHAPRPTDRLSLFNTAPVSAAEASLLACCGSRRWARRLTRHRPYPTVEALLAAADEAAYDLSGADLDEALADEVAPVFPPGTCPVACTALRAAHDVYVARFGHVFVACIDDDRSDEHSNLILDGIRARLGNTPEKERAVVVEELRRLTRARLVRLVT</sequence>
<dbReference type="Proteomes" id="UP001250181">
    <property type="component" value="Unassembled WGS sequence"/>
</dbReference>
<keyword evidence="4" id="KW-1185">Reference proteome</keyword>
<dbReference type="Pfam" id="PF09349">
    <property type="entry name" value="OHCU_decarbox"/>
    <property type="match status" value="2"/>
</dbReference>
<name>A0ABU3QKH9_9ACTN</name>
<comment type="caution">
    <text evidence="3">The sequence shown here is derived from an EMBL/GenBank/DDBJ whole genome shotgun (WGS) entry which is preliminary data.</text>
</comment>
<gene>
    <name evidence="3" type="ORF">RND61_14270</name>
</gene>
<accession>A0ABU3QKH9</accession>
<keyword evidence="3" id="KW-0456">Lyase</keyword>
<protein>
    <submittedName>
        <fullName evidence="3">2-oxo-4-hydroxy-4-carboxy-5-ureidoimidazoline decarboxylase</fullName>
        <ecNumber evidence="3">4.1.1.97</ecNumber>
    </submittedName>
</protein>
<evidence type="ECO:0000313" key="3">
    <source>
        <dbReference type="EMBL" id="MDT9683229.1"/>
    </source>
</evidence>
<feature type="domain" description="Oxo-4-hydroxy-4-carboxy-5-ureidoimidazoline decarboxylase" evidence="2">
    <location>
        <begin position="17"/>
        <end position="74"/>
    </location>
</feature>
<organism evidence="3 4">
    <name type="scientific">Streptomyces tamarix</name>
    <dbReference type="NCBI Taxonomy" id="3078565"/>
    <lineage>
        <taxon>Bacteria</taxon>
        <taxon>Bacillati</taxon>
        <taxon>Actinomycetota</taxon>
        <taxon>Actinomycetes</taxon>
        <taxon>Kitasatosporales</taxon>
        <taxon>Streptomycetaceae</taxon>
        <taxon>Streptomyces</taxon>
    </lineage>
</organism>
<dbReference type="EMBL" id="JAWCTQ010000015">
    <property type="protein sequence ID" value="MDT9683229.1"/>
    <property type="molecule type" value="Genomic_DNA"/>
</dbReference>
<feature type="domain" description="Oxo-4-hydroxy-4-carboxy-5-ureidoimidazoline decarboxylase" evidence="2">
    <location>
        <begin position="91"/>
        <end position="155"/>
    </location>
</feature>